<dbReference type="GO" id="GO:0009229">
    <property type="term" value="P:thiamine diphosphate biosynthetic process"/>
    <property type="evidence" value="ECO:0007669"/>
    <property type="project" value="UniProtKB-UniRule"/>
</dbReference>
<sequence length="210" mass="22180">MNTPKLSGLYAITDAGLMPTDQQMLDAVSAALRGGASLVQYRDKSGDSAKRLRQANALVELCHQYQVPLLINDDVELALSCKADGVHLGQKDGSLDAARAKLGKDAIIGITCHDRLDLALTAEAGTADYVAFGAFFPSSTKPDAHPAPLSLLSEARKQLKCPIVAIGGLSMDNASQVIEAGADLIAVIHALFAQDDVEAQARAFNRLFHA</sequence>
<evidence type="ECO:0000256" key="7">
    <source>
        <dbReference type="ARBA" id="ARBA00047334"/>
    </source>
</evidence>
<evidence type="ECO:0000313" key="14">
    <source>
        <dbReference type="EMBL" id="KEA64885.1"/>
    </source>
</evidence>
<feature type="binding site" evidence="10">
    <location>
        <position position="111"/>
    </location>
    <ligand>
        <name>4-amino-2-methyl-5-(diphosphooxymethyl)pyrimidine</name>
        <dbReference type="ChEBI" id="CHEBI:57841"/>
    </ligand>
</feature>
<feature type="binding site" evidence="10">
    <location>
        <position position="92"/>
    </location>
    <ligand>
        <name>Mg(2+)</name>
        <dbReference type="ChEBI" id="CHEBI:18420"/>
    </ligand>
</feature>
<dbReference type="FunFam" id="3.20.20.70:FF:000096">
    <property type="entry name" value="Thiamine-phosphate synthase"/>
    <property type="match status" value="1"/>
</dbReference>
<dbReference type="CDD" id="cd00564">
    <property type="entry name" value="TMP_TenI"/>
    <property type="match status" value="1"/>
</dbReference>
<dbReference type="InterPro" id="IPR013785">
    <property type="entry name" value="Aldolase_TIM"/>
</dbReference>
<evidence type="ECO:0000256" key="2">
    <source>
        <dbReference type="ARBA" id="ARBA00005165"/>
    </source>
</evidence>
<gene>
    <name evidence="10" type="primary">thiE</name>
    <name evidence="14" type="ORF">ADIMK_0587</name>
</gene>
<feature type="binding site" evidence="10">
    <location>
        <begin position="138"/>
        <end position="140"/>
    </location>
    <ligand>
        <name>2-[(2R,5Z)-2-carboxy-4-methylthiazol-5(2H)-ylidene]ethyl phosphate</name>
        <dbReference type="ChEBI" id="CHEBI:62899"/>
    </ligand>
</feature>
<evidence type="ECO:0000256" key="4">
    <source>
        <dbReference type="ARBA" id="ARBA00022723"/>
    </source>
</evidence>
<comment type="catalytic activity">
    <reaction evidence="8 10 11">
        <text>2-(2-carboxy-4-methylthiazol-5-yl)ethyl phosphate + 4-amino-2-methyl-5-(diphosphooxymethyl)pyrimidine + 2 H(+) = thiamine phosphate + CO2 + diphosphate</text>
        <dbReference type="Rhea" id="RHEA:47848"/>
        <dbReference type="ChEBI" id="CHEBI:15378"/>
        <dbReference type="ChEBI" id="CHEBI:16526"/>
        <dbReference type="ChEBI" id="CHEBI:33019"/>
        <dbReference type="ChEBI" id="CHEBI:37575"/>
        <dbReference type="ChEBI" id="CHEBI:57841"/>
        <dbReference type="ChEBI" id="CHEBI:62890"/>
        <dbReference type="EC" id="2.5.1.3"/>
    </reaction>
</comment>
<comment type="catalytic activity">
    <reaction evidence="9 10 11">
        <text>2-[(2R,5Z)-2-carboxy-4-methylthiazol-5(2H)-ylidene]ethyl phosphate + 4-amino-2-methyl-5-(diphosphooxymethyl)pyrimidine + 2 H(+) = thiamine phosphate + CO2 + diphosphate</text>
        <dbReference type="Rhea" id="RHEA:47844"/>
        <dbReference type="ChEBI" id="CHEBI:15378"/>
        <dbReference type="ChEBI" id="CHEBI:16526"/>
        <dbReference type="ChEBI" id="CHEBI:33019"/>
        <dbReference type="ChEBI" id="CHEBI:37575"/>
        <dbReference type="ChEBI" id="CHEBI:57841"/>
        <dbReference type="ChEBI" id="CHEBI:62899"/>
        <dbReference type="EC" id="2.5.1.3"/>
    </reaction>
</comment>
<proteinExistence type="inferred from homology"/>
<feature type="binding site" evidence="10">
    <location>
        <position position="141"/>
    </location>
    <ligand>
        <name>4-amino-2-methyl-5-(diphosphooxymethyl)pyrimidine</name>
        <dbReference type="ChEBI" id="CHEBI:57841"/>
    </ligand>
</feature>
<evidence type="ECO:0000256" key="5">
    <source>
        <dbReference type="ARBA" id="ARBA00022842"/>
    </source>
</evidence>
<dbReference type="InterPro" id="IPR022998">
    <property type="entry name" value="ThiamineP_synth_TenI"/>
</dbReference>
<evidence type="ECO:0000256" key="11">
    <source>
        <dbReference type="RuleBase" id="RU003826"/>
    </source>
</evidence>
<evidence type="ECO:0000256" key="6">
    <source>
        <dbReference type="ARBA" id="ARBA00022977"/>
    </source>
</evidence>
<comment type="catalytic activity">
    <reaction evidence="7 10 11">
        <text>4-methyl-5-(2-phosphooxyethyl)-thiazole + 4-amino-2-methyl-5-(diphosphooxymethyl)pyrimidine + H(+) = thiamine phosphate + diphosphate</text>
        <dbReference type="Rhea" id="RHEA:22328"/>
        <dbReference type="ChEBI" id="CHEBI:15378"/>
        <dbReference type="ChEBI" id="CHEBI:33019"/>
        <dbReference type="ChEBI" id="CHEBI:37575"/>
        <dbReference type="ChEBI" id="CHEBI:57841"/>
        <dbReference type="ChEBI" id="CHEBI:58296"/>
        <dbReference type="EC" id="2.5.1.3"/>
    </reaction>
</comment>
<dbReference type="EMBL" id="JMQN01000013">
    <property type="protein sequence ID" value="KEA64885.1"/>
    <property type="molecule type" value="Genomic_DNA"/>
</dbReference>
<dbReference type="GO" id="GO:0009228">
    <property type="term" value="P:thiamine biosynthetic process"/>
    <property type="evidence" value="ECO:0007669"/>
    <property type="project" value="UniProtKB-KW"/>
</dbReference>
<evidence type="ECO:0000256" key="3">
    <source>
        <dbReference type="ARBA" id="ARBA00022679"/>
    </source>
</evidence>
<protein>
    <recommendedName>
        <fullName evidence="10">Thiamine-phosphate synthase</fullName>
        <shortName evidence="10">TP synthase</shortName>
        <shortName evidence="10">TPS</shortName>
        <ecNumber evidence="10">2.5.1.3</ecNumber>
    </recommendedName>
    <alternativeName>
        <fullName evidence="10">Thiamine-phosphate pyrophosphorylase</fullName>
        <shortName evidence="10">TMP pyrophosphorylase</shortName>
        <shortName evidence="10">TMP-PPase</shortName>
    </alternativeName>
</protein>
<comment type="cofactor">
    <cofactor evidence="10">
        <name>Mg(2+)</name>
        <dbReference type="ChEBI" id="CHEBI:18420"/>
    </cofactor>
    <text evidence="10">Binds 1 Mg(2+) ion per subunit.</text>
</comment>
<dbReference type="NCBIfam" id="TIGR00693">
    <property type="entry name" value="thiE"/>
    <property type="match status" value="1"/>
</dbReference>
<dbReference type="Gene3D" id="3.20.20.70">
    <property type="entry name" value="Aldolase class I"/>
    <property type="match status" value="1"/>
</dbReference>
<feature type="binding site" evidence="10">
    <location>
        <begin position="40"/>
        <end position="44"/>
    </location>
    <ligand>
        <name>4-amino-2-methyl-5-(diphosphooxymethyl)pyrimidine</name>
        <dbReference type="ChEBI" id="CHEBI:57841"/>
    </ligand>
</feature>
<keyword evidence="3 10" id="KW-0808">Transferase</keyword>
<organism evidence="14 15">
    <name type="scientific">Marinobacterium lacunae</name>
    <dbReference type="NCBI Taxonomy" id="1232683"/>
    <lineage>
        <taxon>Bacteria</taxon>
        <taxon>Pseudomonadati</taxon>
        <taxon>Pseudomonadota</taxon>
        <taxon>Gammaproteobacteria</taxon>
        <taxon>Oceanospirillales</taxon>
        <taxon>Oceanospirillaceae</taxon>
        <taxon>Marinobacterium</taxon>
    </lineage>
</organism>
<keyword evidence="4 10" id="KW-0479">Metal-binding</keyword>
<dbReference type="HAMAP" id="MF_00097">
    <property type="entry name" value="TMP_synthase"/>
    <property type="match status" value="1"/>
</dbReference>
<accession>A0A081G280</accession>
<dbReference type="eggNOG" id="COG0352">
    <property type="taxonomic scope" value="Bacteria"/>
</dbReference>
<dbReference type="GO" id="GO:0004789">
    <property type="term" value="F:thiamine-phosphate diphosphorylase activity"/>
    <property type="evidence" value="ECO:0007669"/>
    <property type="project" value="UniProtKB-UniRule"/>
</dbReference>
<keyword evidence="6 10" id="KW-0784">Thiamine biosynthesis</keyword>
<dbReference type="STRING" id="1232683.ADIMK_0587"/>
<comment type="similarity">
    <text evidence="10 11">Belongs to the thiamine-phosphate synthase family.</text>
</comment>
<dbReference type="InterPro" id="IPR034291">
    <property type="entry name" value="TMP_synthase"/>
</dbReference>
<dbReference type="OrthoDB" id="9789949at2"/>
<evidence type="ECO:0000256" key="9">
    <source>
        <dbReference type="ARBA" id="ARBA00047883"/>
    </source>
</evidence>
<evidence type="ECO:0000256" key="8">
    <source>
        <dbReference type="ARBA" id="ARBA00047851"/>
    </source>
</evidence>
<name>A0A081G280_9GAMM</name>
<comment type="function">
    <text evidence="1 10">Condenses 4-methyl-5-(beta-hydroxyethyl)thiazole monophosphate (THZ-P) and 2-methyl-4-amino-5-hydroxymethyl pyrimidine pyrophosphate (HMP-PP) to form thiamine monophosphate (TMP).</text>
</comment>
<comment type="caution">
    <text evidence="10">Lacks conserved residue(s) required for the propagation of feature annotation.</text>
</comment>
<dbReference type="Proteomes" id="UP000028252">
    <property type="component" value="Unassembled WGS sequence"/>
</dbReference>
<dbReference type="PANTHER" id="PTHR20857:SF15">
    <property type="entry name" value="THIAMINE-PHOSPHATE SYNTHASE"/>
    <property type="match status" value="1"/>
</dbReference>
<dbReference type="PATRIC" id="fig|1232683.4.peg.579"/>
<dbReference type="PANTHER" id="PTHR20857">
    <property type="entry name" value="THIAMINE-PHOSPHATE PYROPHOSPHORYLASE"/>
    <property type="match status" value="1"/>
</dbReference>
<dbReference type="UniPathway" id="UPA00060">
    <property type="reaction ID" value="UER00141"/>
</dbReference>
<dbReference type="GO" id="GO:0005737">
    <property type="term" value="C:cytoplasm"/>
    <property type="evidence" value="ECO:0007669"/>
    <property type="project" value="TreeGrafter"/>
</dbReference>
<dbReference type="EC" id="2.5.1.3" evidence="10"/>
<feature type="binding site" evidence="10">
    <location>
        <position position="73"/>
    </location>
    <ligand>
        <name>Mg(2+)</name>
        <dbReference type="ChEBI" id="CHEBI:18420"/>
    </ligand>
</feature>
<keyword evidence="5 10" id="KW-0460">Magnesium</keyword>
<dbReference type="GO" id="GO:0000287">
    <property type="term" value="F:magnesium ion binding"/>
    <property type="evidence" value="ECO:0007669"/>
    <property type="project" value="UniProtKB-UniRule"/>
</dbReference>
<dbReference type="SUPFAM" id="SSF51391">
    <property type="entry name" value="Thiamin phosphate synthase"/>
    <property type="match status" value="1"/>
</dbReference>
<evidence type="ECO:0000259" key="13">
    <source>
        <dbReference type="Pfam" id="PF02581"/>
    </source>
</evidence>
<evidence type="ECO:0000256" key="10">
    <source>
        <dbReference type="HAMAP-Rule" id="MF_00097"/>
    </source>
</evidence>
<evidence type="ECO:0000313" key="15">
    <source>
        <dbReference type="Proteomes" id="UP000028252"/>
    </source>
</evidence>
<feature type="binding site" evidence="10">
    <location>
        <position position="72"/>
    </location>
    <ligand>
        <name>4-amino-2-methyl-5-(diphosphooxymethyl)pyrimidine</name>
        <dbReference type="ChEBI" id="CHEBI:57841"/>
    </ligand>
</feature>
<comment type="caution">
    <text evidence="14">The sequence shown here is derived from an EMBL/GenBank/DDBJ whole genome shotgun (WGS) entry which is preliminary data.</text>
</comment>
<dbReference type="RefSeq" id="WP_036183422.1">
    <property type="nucleotide sequence ID" value="NZ_JMQN01000013.1"/>
</dbReference>
<feature type="binding site" evidence="10">
    <location>
        <position position="168"/>
    </location>
    <ligand>
        <name>2-[(2R,5Z)-2-carboxy-4-methylthiazol-5(2H)-ylidene]ethyl phosphate</name>
        <dbReference type="ChEBI" id="CHEBI:62899"/>
    </ligand>
</feature>
<dbReference type="Pfam" id="PF02581">
    <property type="entry name" value="TMP-TENI"/>
    <property type="match status" value="1"/>
</dbReference>
<comment type="pathway">
    <text evidence="2 10 12">Cofactor biosynthesis; thiamine diphosphate biosynthesis; thiamine phosphate from 4-amino-2-methyl-5-diphosphomethylpyrimidine and 4-methyl-5-(2-phosphoethyl)-thiazole: step 1/1.</text>
</comment>
<dbReference type="InterPro" id="IPR036206">
    <property type="entry name" value="ThiamineP_synth_sf"/>
</dbReference>
<keyword evidence="15" id="KW-1185">Reference proteome</keyword>
<dbReference type="AlphaFoldDB" id="A0A081G280"/>
<evidence type="ECO:0000256" key="12">
    <source>
        <dbReference type="RuleBase" id="RU004253"/>
    </source>
</evidence>
<feature type="domain" description="Thiamine phosphate synthase/TenI" evidence="13">
    <location>
        <begin position="9"/>
        <end position="191"/>
    </location>
</feature>
<reference evidence="14 15" key="1">
    <citation type="submission" date="2014-04" db="EMBL/GenBank/DDBJ databases">
        <title>Marinobacterium kochiensis sp. nov., isolated from sediment sample collected from Kochi backwaters in Kerala, India.</title>
        <authorList>
            <person name="Singh A."/>
            <person name="Pinnaka A.K."/>
        </authorList>
    </citation>
    <scope>NUCLEOTIDE SEQUENCE [LARGE SCALE GENOMIC DNA]</scope>
    <source>
        <strain evidence="14 15">AK27</strain>
    </source>
</reference>
<evidence type="ECO:0000256" key="1">
    <source>
        <dbReference type="ARBA" id="ARBA00003814"/>
    </source>
</evidence>